<dbReference type="Proteomes" id="UP000023152">
    <property type="component" value="Unassembled WGS sequence"/>
</dbReference>
<gene>
    <name evidence="2" type="ORF">RFI_00785</name>
</gene>
<organism evidence="2 3">
    <name type="scientific">Reticulomyxa filosa</name>
    <dbReference type="NCBI Taxonomy" id="46433"/>
    <lineage>
        <taxon>Eukaryota</taxon>
        <taxon>Sar</taxon>
        <taxon>Rhizaria</taxon>
        <taxon>Retaria</taxon>
        <taxon>Foraminifera</taxon>
        <taxon>Monothalamids</taxon>
        <taxon>Reticulomyxidae</taxon>
        <taxon>Reticulomyxa</taxon>
    </lineage>
</organism>
<sequence length="217" mass="25210">MARKRKNSLNLAAAERQYQRPQSHINCNSVNFILSSLIFNSKISTLSISFFLSFQRMIKFVTTMDSWEEALSYINALDSLASFAKYGIHSLEDLRPFVTQPRLHEKVARYGNITGSQVQQLIEYMSAHEQSQNYQEGTLPVEKQAIEESKEKETQPNNAKQFSNKPFEDPVSQSIQMFQDMSIDSKQCEYWLNYVFMSTFFFLDKKTVCFEKKNDGL</sequence>
<dbReference type="AlphaFoldDB" id="X6PDJ5"/>
<dbReference type="EMBL" id="ASPP01000837">
    <property type="protein sequence ID" value="ETO36276.1"/>
    <property type="molecule type" value="Genomic_DNA"/>
</dbReference>
<evidence type="ECO:0000256" key="1">
    <source>
        <dbReference type="SAM" id="MobiDB-lite"/>
    </source>
</evidence>
<protein>
    <submittedName>
        <fullName evidence="2">Uncharacterized protein</fullName>
    </submittedName>
</protein>
<proteinExistence type="predicted"/>
<name>X6PDJ5_RETFI</name>
<evidence type="ECO:0000313" key="2">
    <source>
        <dbReference type="EMBL" id="ETO36276.1"/>
    </source>
</evidence>
<comment type="caution">
    <text evidence="2">The sequence shown here is derived from an EMBL/GenBank/DDBJ whole genome shotgun (WGS) entry which is preliminary data.</text>
</comment>
<feature type="region of interest" description="Disordered" evidence="1">
    <location>
        <begin position="147"/>
        <end position="167"/>
    </location>
</feature>
<reference evidence="2 3" key="1">
    <citation type="journal article" date="2013" name="Curr. Biol.">
        <title>The Genome of the Foraminiferan Reticulomyxa filosa.</title>
        <authorList>
            <person name="Glockner G."/>
            <person name="Hulsmann N."/>
            <person name="Schleicher M."/>
            <person name="Noegel A.A."/>
            <person name="Eichinger L."/>
            <person name="Gallinger C."/>
            <person name="Pawlowski J."/>
            <person name="Sierra R."/>
            <person name="Euteneuer U."/>
            <person name="Pillet L."/>
            <person name="Moustafa A."/>
            <person name="Platzer M."/>
            <person name="Groth M."/>
            <person name="Szafranski K."/>
            <person name="Schliwa M."/>
        </authorList>
    </citation>
    <scope>NUCLEOTIDE SEQUENCE [LARGE SCALE GENOMIC DNA]</scope>
</reference>
<accession>X6PDJ5</accession>
<feature type="compositionally biased region" description="Polar residues" evidence="1">
    <location>
        <begin position="155"/>
        <end position="164"/>
    </location>
</feature>
<evidence type="ECO:0000313" key="3">
    <source>
        <dbReference type="Proteomes" id="UP000023152"/>
    </source>
</evidence>
<keyword evidence="3" id="KW-1185">Reference proteome</keyword>